<accession>A0ABQ3QR26</accession>
<evidence type="ECO:0000313" key="2">
    <source>
        <dbReference type="EMBL" id="GHI39736.1"/>
    </source>
</evidence>
<comment type="caution">
    <text evidence="2">The sequence shown here is derived from an EMBL/GenBank/DDBJ whole genome shotgun (WGS) entry which is preliminary data.</text>
</comment>
<dbReference type="Proteomes" id="UP001050808">
    <property type="component" value="Unassembled WGS sequence"/>
</dbReference>
<evidence type="ECO:0000256" key="1">
    <source>
        <dbReference type="SAM" id="MobiDB-lite"/>
    </source>
</evidence>
<keyword evidence="3" id="KW-1185">Reference proteome</keyword>
<gene>
    <name evidence="2" type="ORF">Sviol_41440</name>
</gene>
<feature type="region of interest" description="Disordered" evidence="1">
    <location>
        <begin position="1"/>
        <end position="72"/>
    </location>
</feature>
<name>A0ABQ3QR26_9ACTN</name>
<feature type="compositionally biased region" description="Polar residues" evidence="1">
    <location>
        <begin position="1"/>
        <end position="10"/>
    </location>
</feature>
<protein>
    <submittedName>
        <fullName evidence="2">Uncharacterized protein</fullName>
    </submittedName>
</protein>
<dbReference type="EMBL" id="BNDY01000015">
    <property type="protein sequence ID" value="GHI39736.1"/>
    <property type="molecule type" value="Genomic_DNA"/>
</dbReference>
<feature type="compositionally biased region" description="Basic and acidic residues" evidence="1">
    <location>
        <begin position="47"/>
        <end position="72"/>
    </location>
</feature>
<organism evidence="2 3">
    <name type="scientific">Streptomyces violascens</name>
    <dbReference type="NCBI Taxonomy" id="67381"/>
    <lineage>
        <taxon>Bacteria</taxon>
        <taxon>Bacillati</taxon>
        <taxon>Actinomycetota</taxon>
        <taxon>Actinomycetes</taxon>
        <taxon>Kitasatosporales</taxon>
        <taxon>Streptomycetaceae</taxon>
        <taxon>Streptomyces</taxon>
    </lineage>
</organism>
<evidence type="ECO:0000313" key="3">
    <source>
        <dbReference type="Proteomes" id="UP001050808"/>
    </source>
</evidence>
<proteinExistence type="predicted"/>
<reference evidence="2" key="1">
    <citation type="submission" date="2024-05" db="EMBL/GenBank/DDBJ databases">
        <title>Whole genome shotgun sequence of Streptomyces violascens NBRC 12920.</title>
        <authorList>
            <person name="Komaki H."/>
            <person name="Tamura T."/>
        </authorList>
    </citation>
    <scope>NUCLEOTIDE SEQUENCE</scope>
    <source>
        <strain evidence="2">NBRC 12920</strain>
    </source>
</reference>
<sequence length="72" mass="7805">MMSHLDSSFEVNEADSVGRKASDRVGIAEKGNAKADIESAARSSGWQKREIGSAKLETRNTEGKRPEESPRG</sequence>
<feature type="compositionally biased region" description="Basic and acidic residues" evidence="1">
    <location>
        <begin position="16"/>
        <end position="39"/>
    </location>
</feature>